<dbReference type="Proteomes" id="UP000475079">
    <property type="component" value="Unassembled WGS sequence"/>
</dbReference>
<evidence type="ECO:0000259" key="11">
    <source>
        <dbReference type="Pfam" id="PF13953"/>
    </source>
</evidence>
<evidence type="ECO:0000256" key="3">
    <source>
        <dbReference type="ARBA" id="ARBA00022448"/>
    </source>
</evidence>
<dbReference type="InterPro" id="IPR025885">
    <property type="entry name" value="PapC_N"/>
</dbReference>
<proteinExistence type="inferred from homology"/>
<evidence type="ECO:0000256" key="7">
    <source>
        <dbReference type="ARBA" id="ARBA00022729"/>
    </source>
</evidence>
<evidence type="ECO:0000256" key="6">
    <source>
        <dbReference type="ARBA" id="ARBA00022692"/>
    </source>
</evidence>
<keyword evidence="8" id="KW-0472">Membrane</keyword>
<dbReference type="GO" id="GO:0009297">
    <property type="term" value="P:pilus assembly"/>
    <property type="evidence" value="ECO:0007669"/>
    <property type="project" value="InterPro"/>
</dbReference>
<dbReference type="Pfam" id="PF13953">
    <property type="entry name" value="PapC_C"/>
    <property type="match status" value="1"/>
</dbReference>
<keyword evidence="5" id="KW-1029">Fimbrium biogenesis</keyword>
<dbReference type="Gene3D" id="3.10.20.410">
    <property type="match status" value="1"/>
</dbReference>
<evidence type="ECO:0000259" key="12">
    <source>
        <dbReference type="Pfam" id="PF13954"/>
    </source>
</evidence>
<dbReference type="PANTHER" id="PTHR30451:SF21">
    <property type="entry name" value="FIMBRIAL USHER DOMAIN-CONTAINING PROTEIN YDET-RELATED"/>
    <property type="match status" value="1"/>
</dbReference>
<name>A0A6L5E5R4_9ENTR</name>
<feature type="signal peptide" evidence="10">
    <location>
        <begin position="1"/>
        <end position="31"/>
    </location>
</feature>
<keyword evidence="14" id="KW-1185">Reference proteome</keyword>
<dbReference type="GO" id="GO:0009279">
    <property type="term" value="C:cell outer membrane"/>
    <property type="evidence" value="ECO:0007669"/>
    <property type="project" value="UniProtKB-SubCell"/>
</dbReference>
<keyword evidence="7 10" id="KW-0732">Signal</keyword>
<evidence type="ECO:0000313" key="14">
    <source>
        <dbReference type="Proteomes" id="UP000475079"/>
    </source>
</evidence>
<keyword evidence="6" id="KW-0812">Transmembrane</keyword>
<dbReference type="Gene3D" id="2.60.40.2070">
    <property type="match status" value="1"/>
</dbReference>
<dbReference type="RefSeq" id="WP_152402633.1">
    <property type="nucleotide sequence ID" value="NZ_WHIY01000002.1"/>
</dbReference>
<dbReference type="InterPro" id="IPR042186">
    <property type="entry name" value="FimD_plug_dom"/>
</dbReference>
<evidence type="ECO:0000256" key="4">
    <source>
        <dbReference type="ARBA" id="ARBA00022452"/>
    </source>
</evidence>
<evidence type="ECO:0000256" key="10">
    <source>
        <dbReference type="SAM" id="SignalP"/>
    </source>
</evidence>
<feature type="domain" description="PapC-like C-terminal" evidence="11">
    <location>
        <begin position="789"/>
        <end position="840"/>
    </location>
</feature>
<dbReference type="InterPro" id="IPR037224">
    <property type="entry name" value="PapC_N_sf"/>
</dbReference>
<dbReference type="PANTHER" id="PTHR30451">
    <property type="entry name" value="OUTER MEMBRANE USHER PROTEIN"/>
    <property type="match status" value="1"/>
</dbReference>
<evidence type="ECO:0000256" key="1">
    <source>
        <dbReference type="ARBA" id="ARBA00004571"/>
    </source>
</evidence>
<dbReference type="Gene3D" id="2.60.40.2610">
    <property type="entry name" value="Outer membrane usher protein FimD, plug domain"/>
    <property type="match status" value="1"/>
</dbReference>
<dbReference type="InterPro" id="IPR043142">
    <property type="entry name" value="PapC-like_C_sf"/>
</dbReference>
<dbReference type="EMBL" id="WHIY01000002">
    <property type="protein sequence ID" value="MPQ49830.1"/>
    <property type="molecule type" value="Genomic_DNA"/>
</dbReference>
<dbReference type="SUPFAM" id="SSF141729">
    <property type="entry name" value="FimD N-terminal domain-like"/>
    <property type="match status" value="1"/>
</dbReference>
<accession>A0A6L5E5R4</accession>
<evidence type="ECO:0000256" key="2">
    <source>
        <dbReference type="ARBA" id="ARBA00008064"/>
    </source>
</evidence>
<comment type="caution">
    <text evidence="13">The sequence shown here is derived from an EMBL/GenBank/DDBJ whole genome shotgun (WGS) entry which is preliminary data.</text>
</comment>
<sequence>MPAYYFSIPAYRVLSVLAVSILLSFSSCINAEENDSEFESEFLRQDKNGATPDIFLYKNTLAPGKKKVEVVVNDRVTDIYEINFIPQAKDKLVVPCLSRHLLNELGVKTELYDDWQTPEKEPPSDGSCEDLAQRIPAATVFYDDAHQQLRLTLPQEAVNRSRFQMISPTEWDDGTPALRTAYNGYFYNTRQKSTNNEGNDSRSNNNNSFVSLSSIASAGAWRLYSFDTFNKNSREGWKTNHDRLYAERNIIALQSKISAGDIYTYTPSSIMGVIPLRGFTLGTNERMLLESQFSYAPVIRGVARTNARLVVRQRGNIIYSKTLTPGAFAIDDLYTGQIGADLDVTVEETDGTEQKFTVPYTALPNMIRPGAFRYSLSMGEYPDSQSDKPLMAALSIERGFEALTLNVSSLGSEQYQSLAMGAAWNIGNIGAFSLDLAQARYRYDYATSTHDTSTKNGSAVRLLYAKQFDQTDTGLRILGYQYRSEHFLSFSEFTSRNNHSGYDDDSDYERGDSLWNKRRRSRLEVNINQGLQEHGSLYLSLSQDRYYGTSEKSTSASAGYGFMLGSASVNLAYTYSKNGNGDNDNSLNLGVSIPLRWGERERNYNSVSYNLTRNRDNRYSQSVGISGGQQDSPLSYSINVQRDTDNNLSESASLSHNASFATLNSSVSHSNYADQFSAGIAGGVVVYRGGLLLAQRMGDTIGIVETDDAPDISVSGNNNVRTDRWGRAVVTYLSPYRYNTVSLDTQNAPNVELKESTKKVVPTEGAVVLLRFATRNGRRAMVVIKSPHTIPVGAVVTVEGQGEEAGIVGNNGLAYLTGLDARRDEKLIVNWGRDKQCQFTLPKLNTNNSESQWYQKITVNCQ</sequence>
<gene>
    <name evidence="13" type="ORF">GBB84_02705</name>
</gene>
<evidence type="ECO:0000256" key="8">
    <source>
        <dbReference type="ARBA" id="ARBA00023136"/>
    </source>
</evidence>
<dbReference type="InterPro" id="IPR025949">
    <property type="entry name" value="PapC-like_C"/>
</dbReference>
<dbReference type="InterPro" id="IPR000015">
    <property type="entry name" value="Fimb_usher"/>
</dbReference>
<keyword evidence="3" id="KW-0813">Transport</keyword>
<feature type="domain" description="PapC N-terminal" evidence="12">
    <location>
        <begin position="37"/>
        <end position="183"/>
    </location>
</feature>
<dbReference type="AlphaFoldDB" id="A0A6L5E5R4"/>
<keyword evidence="9" id="KW-0998">Cell outer membrane</keyword>
<dbReference type="GO" id="GO:0015473">
    <property type="term" value="F:fimbrial usher porin activity"/>
    <property type="evidence" value="ECO:0007669"/>
    <property type="project" value="InterPro"/>
</dbReference>
<comment type="similarity">
    <text evidence="2">Belongs to the fimbrial export usher family.</text>
</comment>
<dbReference type="Gene3D" id="2.60.40.3110">
    <property type="match status" value="1"/>
</dbReference>
<protein>
    <submittedName>
        <fullName evidence="13">Fimbria/pilus outer membrane usher protein</fullName>
    </submittedName>
</protein>
<organism evidence="13 14">
    <name type="scientific">Citrobacter telavivensis</name>
    <dbReference type="NCBI Taxonomy" id="2653932"/>
    <lineage>
        <taxon>Bacteria</taxon>
        <taxon>Pseudomonadati</taxon>
        <taxon>Pseudomonadota</taxon>
        <taxon>Gammaproteobacteria</taxon>
        <taxon>Enterobacterales</taxon>
        <taxon>Enterobacteriaceae</taxon>
        <taxon>Citrobacter</taxon>
    </lineage>
</organism>
<evidence type="ECO:0000256" key="9">
    <source>
        <dbReference type="ARBA" id="ARBA00023237"/>
    </source>
</evidence>
<reference evidence="13 14" key="1">
    <citation type="submission" date="2019-10" db="EMBL/GenBank/DDBJ databases">
        <title>Characterization of a new Citrobacter species.</title>
        <authorList>
            <person name="Goncalves Ribeiro T."/>
            <person name="Izdebski R."/>
            <person name="Urbanowicz P."/>
            <person name="Carmeli Y."/>
            <person name="Gniadkowski M."/>
            <person name="Peixe L."/>
        </authorList>
    </citation>
    <scope>NUCLEOTIDE SEQUENCE [LARGE SCALE GENOMIC DNA]</scope>
    <source>
        <strain evidence="13 14">NMI7905_11</strain>
    </source>
</reference>
<comment type="subcellular location">
    <subcellularLocation>
        <location evidence="1">Cell outer membrane</location>
        <topology evidence="1">Multi-pass membrane protein</topology>
    </subcellularLocation>
</comment>
<dbReference type="Pfam" id="PF13954">
    <property type="entry name" value="PapC_N"/>
    <property type="match status" value="1"/>
</dbReference>
<feature type="chain" id="PRO_5026920341" evidence="10">
    <location>
        <begin position="32"/>
        <end position="862"/>
    </location>
</feature>
<dbReference type="Pfam" id="PF00577">
    <property type="entry name" value="Usher"/>
    <property type="match status" value="1"/>
</dbReference>
<evidence type="ECO:0000256" key="5">
    <source>
        <dbReference type="ARBA" id="ARBA00022558"/>
    </source>
</evidence>
<evidence type="ECO:0000313" key="13">
    <source>
        <dbReference type="EMBL" id="MPQ49830.1"/>
    </source>
</evidence>
<keyword evidence="4" id="KW-1134">Transmembrane beta strand</keyword>